<gene>
    <name evidence="2" type="ORF">CLUMA_CG005386</name>
</gene>
<dbReference type="AlphaFoldDB" id="A0A1J1HUK4"/>
<dbReference type="PANTHER" id="PTHR47113">
    <property type="entry name" value="LD09343P"/>
    <property type="match status" value="1"/>
</dbReference>
<dbReference type="PANTHER" id="PTHR47113:SF1">
    <property type="entry name" value="LD09343P"/>
    <property type="match status" value="1"/>
</dbReference>
<dbReference type="PROSITE" id="PS51221">
    <property type="entry name" value="TTL"/>
    <property type="match status" value="1"/>
</dbReference>
<proteinExistence type="predicted"/>
<organism evidence="2 3">
    <name type="scientific">Clunio marinus</name>
    <dbReference type="NCBI Taxonomy" id="568069"/>
    <lineage>
        <taxon>Eukaryota</taxon>
        <taxon>Metazoa</taxon>
        <taxon>Ecdysozoa</taxon>
        <taxon>Arthropoda</taxon>
        <taxon>Hexapoda</taxon>
        <taxon>Insecta</taxon>
        <taxon>Pterygota</taxon>
        <taxon>Neoptera</taxon>
        <taxon>Endopterygota</taxon>
        <taxon>Diptera</taxon>
        <taxon>Nematocera</taxon>
        <taxon>Chironomoidea</taxon>
        <taxon>Chironomidae</taxon>
        <taxon>Clunio</taxon>
    </lineage>
</organism>
<dbReference type="InterPro" id="IPR053317">
    <property type="entry name" value="Tubulin_polyglutamylase"/>
</dbReference>
<evidence type="ECO:0000313" key="3">
    <source>
        <dbReference type="Proteomes" id="UP000183832"/>
    </source>
</evidence>
<dbReference type="Pfam" id="PF03133">
    <property type="entry name" value="TTL"/>
    <property type="match status" value="1"/>
</dbReference>
<sequence>MTMSIGSAVLVTTSNFIKHFEMKIVNIVWSQFVLISVVIIFSIYREDISKKLFKQDAIIGNQTQSKDSKILKYWDVCLHNWNKNGNLRTVKRVFERLGYEAADGSKGDDWDILWSMEYPYQDNYPEVFNAMFQPLKPHQKINHYPGTSFITNKVYLTTHNRDLDFILPSFELPRMEKDFQEYIKLNPNKRLVTKHMYNRGVKIVNQTDVQNQKKFKFLQEFMEDPLLIDDHFFDIGVYVLTTSVDPLRVYRYDRDIIIRFCNQPYYPFDPNIIGKYVVDGTHLPDAELPSFKRFLDDYGFPSKAAFEAILKEKNYDVNQFWENIDDAITTLMLRNENRVIAELKRYNFTFHRNNFELVRFDFVLDKNFKLYLMEVNQSPNLTPTYQLFKDNSLIREQLVYETLVLVGAGSYFDMMSCYDKHSEEMTSNSRNIAVNIKTCENNNCRSNFGLKECELCLTYLSEENILYMHQASREHYRRGGFTRLLPSKRYNEKFLNSTKISENNKISFNWFKMKCKEDVSWC</sequence>
<reference evidence="2 3" key="1">
    <citation type="submission" date="2015-04" db="EMBL/GenBank/DDBJ databases">
        <authorList>
            <person name="Syromyatnikov M.Y."/>
            <person name="Popov V.N."/>
        </authorList>
    </citation>
    <scope>NUCLEOTIDE SEQUENCE [LARGE SCALE GENOMIC DNA]</scope>
</reference>
<feature type="transmembrane region" description="Helical" evidence="1">
    <location>
        <begin position="24"/>
        <end position="44"/>
    </location>
</feature>
<dbReference type="Gene3D" id="3.30.470.20">
    <property type="entry name" value="ATP-grasp fold, B domain"/>
    <property type="match status" value="1"/>
</dbReference>
<evidence type="ECO:0000256" key="1">
    <source>
        <dbReference type="SAM" id="Phobius"/>
    </source>
</evidence>
<keyword evidence="1" id="KW-0812">Transmembrane</keyword>
<dbReference type="Proteomes" id="UP000183832">
    <property type="component" value="Unassembled WGS sequence"/>
</dbReference>
<keyword evidence="1" id="KW-0472">Membrane</keyword>
<keyword evidence="3" id="KW-1185">Reference proteome</keyword>
<dbReference type="InterPro" id="IPR004344">
    <property type="entry name" value="TTL/TTLL_fam"/>
</dbReference>
<dbReference type="OrthoDB" id="7788247at2759"/>
<dbReference type="SUPFAM" id="SSF56059">
    <property type="entry name" value="Glutathione synthetase ATP-binding domain-like"/>
    <property type="match status" value="1"/>
</dbReference>
<keyword evidence="1" id="KW-1133">Transmembrane helix</keyword>
<evidence type="ECO:0000313" key="2">
    <source>
        <dbReference type="EMBL" id="CRK91752.1"/>
    </source>
</evidence>
<accession>A0A1J1HUK4</accession>
<name>A0A1J1HUK4_9DIPT</name>
<protein>
    <submittedName>
        <fullName evidence="2">CLUMA_CG005386, isoform A</fullName>
    </submittedName>
</protein>
<dbReference type="EMBL" id="CVRI01000021">
    <property type="protein sequence ID" value="CRK91752.1"/>
    <property type="molecule type" value="Genomic_DNA"/>
</dbReference>